<name>A0A1X7RNM1_ZYMT9</name>
<feature type="compositionally biased region" description="Polar residues" evidence="1">
    <location>
        <begin position="183"/>
        <end position="193"/>
    </location>
</feature>
<evidence type="ECO:0000313" key="2">
    <source>
        <dbReference type="EMBL" id="SMQ49006.1"/>
    </source>
</evidence>
<reference evidence="2 3" key="1">
    <citation type="submission" date="2016-06" db="EMBL/GenBank/DDBJ databases">
        <authorList>
            <person name="Kjaerup R.B."/>
            <person name="Dalgaard T.S."/>
            <person name="Juul-Madsen H.R."/>
        </authorList>
    </citation>
    <scope>NUCLEOTIDE SEQUENCE [LARGE SCALE GENOMIC DNA]</scope>
</reference>
<evidence type="ECO:0000313" key="3">
    <source>
        <dbReference type="Proteomes" id="UP000215127"/>
    </source>
</evidence>
<organism evidence="2 3">
    <name type="scientific">Zymoseptoria tritici (strain ST99CH_3D7)</name>
    <dbReference type="NCBI Taxonomy" id="1276538"/>
    <lineage>
        <taxon>Eukaryota</taxon>
        <taxon>Fungi</taxon>
        <taxon>Dikarya</taxon>
        <taxon>Ascomycota</taxon>
        <taxon>Pezizomycotina</taxon>
        <taxon>Dothideomycetes</taxon>
        <taxon>Dothideomycetidae</taxon>
        <taxon>Mycosphaerellales</taxon>
        <taxon>Mycosphaerellaceae</taxon>
        <taxon>Zymoseptoria</taxon>
    </lineage>
</organism>
<feature type="compositionally biased region" description="Basic residues" evidence="1">
    <location>
        <begin position="202"/>
        <end position="211"/>
    </location>
</feature>
<sequence>MSGKQLKDCAAYDRYCEYISNGTAIIGFEKMPTGRDGKSISSADIMLGEKMCRLKAMQKDAAPEQNSEPELWCRRIYETTGALRNHYKLAHKLQVVNRGDGHDKGGRQPQATVDESKNFYKNMINTHLARTQEAETPADDEVEDADVAELAITARGRPRTSNRSPPTRTTRPVTRDASVDPLSASTPPVSLSTRRLAVTRLRGPRRSKRSARAAFREEQPHITTSVEQPDIEATGNDPASVKHDMVDDDDTFAKQLHVEGLEVELLEARLRLAKTKRDMAMRKREKRGQGRSPDSSGVFG</sequence>
<keyword evidence="3" id="KW-1185">Reference proteome</keyword>
<dbReference type="STRING" id="1276538.A0A1X7RNM1"/>
<feature type="region of interest" description="Disordered" evidence="1">
    <location>
        <begin position="276"/>
        <end position="300"/>
    </location>
</feature>
<dbReference type="Proteomes" id="UP000215127">
    <property type="component" value="Chromosome 3"/>
</dbReference>
<feature type="compositionally biased region" description="Low complexity" evidence="1">
    <location>
        <begin position="159"/>
        <end position="172"/>
    </location>
</feature>
<evidence type="ECO:0000256" key="1">
    <source>
        <dbReference type="SAM" id="MobiDB-lite"/>
    </source>
</evidence>
<gene>
    <name evidence="2" type="ORF">ZT3D7_G4156</name>
</gene>
<protein>
    <submittedName>
        <fullName evidence="2">Uncharacterized protein</fullName>
    </submittedName>
</protein>
<proteinExistence type="predicted"/>
<feature type="region of interest" description="Disordered" evidence="1">
    <location>
        <begin position="151"/>
        <end position="247"/>
    </location>
</feature>
<dbReference type="AlphaFoldDB" id="A0A1X7RNM1"/>
<accession>A0A1X7RNM1</accession>
<dbReference type="EMBL" id="LT853694">
    <property type="protein sequence ID" value="SMQ49006.1"/>
    <property type="molecule type" value="Genomic_DNA"/>
</dbReference>